<dbReference type="STRING" id="50429.A0A2B4S8V3"/>
<dbReference type="GO" id="GO:0001650">
    <property type="term" value="C:fibrillar center"/>
    <property type="evidence" value="ECO:0007669"/>
    <property type="project" value="TreeGrafter"/>
</dbReference>
<evidence type="ECO:0000259" key="3">
    <source>
        <dbReference type="Pfam" id="PF20642"/>
    </source>
</evidence>
<evidence type="ECO:0000313" key="4">
    <source>
        <dbReference type="EMBL" id="PFX24895.1"/>
    </source>
</evidence>
<dbReference type="SUPFAM" id="SSF50978">
    <property type="entry name" value="WD40 repeat-like"/>
    <property type="match status" value="1"/>
</dbReference>
<dbReference type="PANTHER" id="PTHR15319:SF1">
    <property type="entry name" value="TATA BOX-BINDING PROTEIN-ASSOCIATED FACTOR RNA POLYMERASE I SUBUNIT C"/>
    <property type="match status" value="1"/>
</dbReference>
<dbReference type="InterPro" id="IPR038801">
    <property type="entry name" value="TAF1C"/>
</dbReference>
<dbReference type="EMBL" id="LSMT01000164">
    <property type="protein sequence ID" value="PFX24895.1"/>
    <property type="molecule type" value="Genomic_DNA"/>
</dbReference>
<proteinExistence type="predicted"/>
<dbReference type="PANTHER" id="PTHR15319">
    <property type="entry name" value="TATA BOX-BINDING PROTEIN ASSOCIATED FACTOR RNA POLYMERASE I SUBUNIT C"/>
    <property type="match status" value="1"/>
</dbReference>
<feature type="compositionally biased region" description="Polar residues" evidence="1">
    <location>
        <begin position="809"/>
        <end position="831"/>
    </location>
</feature>
<gene>
    <name evidence="4" type="primary">Taf1c</name>
    <name evidence="4" type="ORF">AWC38_SpisGene10481</name>
</gene>
<evidence type="ECO:0000259" key="2">
    <source>
        <dbReference type="Pfam" id="PF20641"/>
    </source>
</evidence>
<name>A0A2B4S8V3_STYPI</name>
<evidence type="ECO:0000256" key="1">
    <source>
        <dbReference type="SAM" id="MobiDB-lite"/>
    </source>
</evidence>
<keyword evidence="5" id="KW-1185">Reference proteome</keyword>
<dbReference type="Pfam" id="PF20641">
    <property type="entry name" value="TAF1C_beta-prop"/>
    <property type="match status" value="1"/>
</dbReference>
<feature type="compositionally biased region" description="Basic and acidic residues" evidence="1">
    <location>
        <begin position="776"/>
        <end position="787"/>
    </location>
</feature>
<dbReference type="InterPro" id="IPR049087">
    <property type="entry name" value="TAF1C_beta-prop"/>
</dbReference>
<sequence>MAVKSGYQGYNFPFSSQENVSQSFVDYGSPSMLNLHLEEHGKELVSYSNRSHDLQIQQLVATQTSLPFLDLNQRSSAIIEQTFTDHELSARLYKDWVSLGKANVHVENFSADHPGIMYSTVTNLAQTDLKGSSWGTCGALKSNFFMPRKGKEALCRCKLCYNFREGYANRKSNAARVMKDMESALSDIPPFLLYDLFQESNALETTRFQYDTFLGNCLSCHSSETNDQGLLMYPSGPGLDVLNLLLISVDPTNPLFEGKEIGSASFTSVLSKQQFAIHGQIRQTDFSTYSQSDIIVGVRSQYNCSFFQSSPSACRDGLSIEPLETLALSKQAMCIAVSPYIPGEAITVTETGEVYLWSCGHPLQTVHQPNSPTCNSQELPWYQCVFATNPRCIALADAKGMNLLDFRAGKLFQRLFFSIPSSEVDPFECVSAIQRHPQNTHHYVLATDQSLLLIDDRFLQHPVLKWRHHNEDPVQFINVNCDTIQGCNDTVLVISGSNHRQTHCFQYSEGQSQAGDVLPLTKEECYLPPQSTTLPWKVSSYSEWYYKGLRNGLTFSSASALRLSKPLIGICTLSHTTHPQKGFTVFQMSSVGDLFYQPFVLQSGKDSIVDFSSNNEGATIVAGDLGPRDKILCQKWIDLANVQNENFVKSSVNQVECIEVDTKVLCDEVALLPEPHSCCVLCNNKQILDTMLLEQTESGSNVCKRCGMELTCSLNLVKNQKNKRVLTKETLCMQFQVKELGIFPDMATATDPLSKCLWLNWTSFEAIPVFSSVEQGSEKNETEERSKKGNTVPPPAVTVFKSKDLSHPVRQSSEGDGTFPTTSVQKQDTPSSPQPKQVKKHLKVKGKQTRHVMGF</sequence>
<dbReference type="AlphaFoldDB" id="A0A2B4S8V3"/>
<dbReference type="InterPro" id="IPR036322">
    <property type="entry name" value="WD40_repeat_dom_sf"/>
</dbReference>
<comment type="caution">
    <text evidence="4">The sequence shown here is derived from an EMBL/GenBank/DDBJ whole genome shotgun (WGS) entry which is preliminary data.</text>
</comment>
<feature type="compositionally biased region" description="Basic residues" evidence="1">
    <location>
        <begin position="837"/>
        <end position="855"/>
    </location>
</feature>
<evidence type="ECO:0000313" key="5">
    <source>
        <dbReference type="Proteomes" id="UP000225706"/>
    </source>
</evidence>
<organism evidence="4 5">
    <name type="scientific">Stylophora pistillata</name>
    <name type="common">Smooth cauliflower coral</name>
    <dbReference type="NCBI Taxonomy" id="50429"/>
    <lineage>
        <taxon>Eukaryota</taxon>
        <taxon>Metazoa</taxon>
        <taxon>Cnidaria</taxon>
        <taxon>Anthozoa</taxon>
        <taxon>Hexacorallia</taxon>
        <taxon>Scleractinia</taxon>
        <taxon>Astrocoeniina</taxon>
        <taxon>Pocilloporidae</taxon>
        <taxon>Stylophora</taxon>
    </lineage>
</organism>
<dbReference type="InterPro" id="IPR049090">
    <property type="entry name" value="TAF1C_HB"/>
</dbReference>
<feature type="region of interest" description="Disordered" evidence="1">
    <location>
        <begin position="774"/>
        <end position="855"/>
    </location>
</feature>
<dbReference type="GO" id="GO:0001164">
    <property type="term" value="F:RNA polymerase I core promoter sequence-specific DNA binding"/>
    <property type="evidence" value="ECO:0007669"/>
    <property type="project" value="TreeGrafter"/>
</dbReference>
<dbReference type="Pfam" id="PF20642">
    <property type="entry name" value="TAF1C_HB"/>
    <property type="match status" value="1"/>
</dbReference>
<feature type="domain" description="TAF1C helical bundle" evidence="3">
    <location>
        <begin position="562"/>
        <end position="638"/>
    </location>
</feature>
<dbReference type="OrthoDB" id="2382881at2759"/>
<reference evidence="5" key="1">
    <citation type="journal article" date="2017" name="bioRxiv">
        <title>Comparative analysis of the genomes of Stylophora pistillata and Acropora digitifera provides evidence for extensive differences between species of corals.</title>
        <authorList>
            <person name="Voolstra C.R."/>
            <person name="Li Y."/>
            <person name="Liew Y.J."/>
            <person name="Baumgarten S."/>
            <person name="Zoccola D."/>
            <person name="Flot J.-F."/>
            <person name="Tambutte S."/>
            <person name="Allemand D."/>
            <person name="Aranda M."/>
        </authorList>
    </citation>
    <scope>NUCLEOTIDE SEQUENCE [LARGE SCALE GENOMIC DNA]</scope>
</reference>
<dbReference type="Proteomes" id="UP000225706">
    <property type="component" value="Unassembled WGS sequence"/>
</dbReference>
<feature type="domain" description="TAF1C beta-propeller" evidence="2">
    <location>
        <begin position="296"/>
        <end position="420"/>
    </location>
</feature>
<accession>A0A2B4S8V3</accession>
<protein>
    <submittedName>
        <fullName evidence="4">TATA box-binding protein-associated factor, RNA polymerase I, subunit C</fullName>
    </submittedName>
</protein>